<dbReference type="PROSITE" id="PS51880">
    <property type="entry name" value="TGS"/>
    <property type="match status" value="1"/>
</dbReference>
<keyword evidence="11 14" id="KW-0648">Protein biosynthesis</keyword>
<evidence type="ECO:0000259" key="15">
    <source>
        <dbReference type="PROSITE" id="PS50862"/>
    </source>
</evidence>
<evidence type="ECO:0000256" key="11">
    <source>
        <dbReference type="ARBA" id="ARBA00022917"/>
    </source>
</evidence>
<dbReference type="SUPFAM" id="SSF81271">
    <property type="entry name" value="TGS-like"/>
    <property type="match status" value="1"/>
</dbReference>
<dbReference type="InterPro" id="IPR006195">
    <property type="entry name" value="aa-tRNA-synth_II"/>
</dbReference>
<dbReference type="InterPro" id="IPR004095">
    <property type="entry name" value="TGS"/>
</dbReference>
<evidence type="ECO:0000256" key="12">
    <source>
        <dbReference type="ARBA" id="ARBA00023146"/>
    </source>
</evidence>
<dbReference type="PROSITE" id="PS50862">
    <property type="entry name" value="AA_TRNA_LIGASE_II"/>
    <property type="match status" value="1"/>
</dbReference>
<dbReference type="InterPro" id="IPR004154">
    <property type="entry name" value="Anticodon-bd"/>
</dbReference>
<evidence type="ECO:0000256" key="13">
    <source>
        <dbReference type="ARBA" id="ARBA00049515"/>
    </source>
</evidence>
<dbReference type="Gene3D" id="3.30.54.20">
    <property type="match status" value="1"/>
</dbReference>
<dbReference type="Pfam" id="PF02824">
    <property type="entry name" value="TGS"/>
    <property type="match status" value="1"/>
</dbReference>
<evidence type="ECO:0000256" key="10">
    <source>
        <dbReference type="ARBA" id="ARBA00022884"/>
    </source>
</evidence>
<dbReference type="Gene3D" id="3.40.50.800">
    <property type="entry name" value="Anticodon-binding domain"/>
    <property type="match status" value="1"/>
</dbReference>
<feature type="domain" description="TGS" evidence="16">
    <location>
        <begin position="20"/>
        <end position="83"/>
    </location>
</feature>
<evidence type="ECO:0000313" key="18">
    <source>
        <dbReference type="Proteomes" id="UP000825799"/>
    </source>
</evidence>
<sequence>MLFRPPCSERRCIEPNFWRPKMSIKVTFPDGAARDYSRGTTGTEIVEGISKSLAKKTVAMRWNGVLSDLSDPLEADGAIEFVTRDSGSKDVLELIRHDAAHVLAEAVQELWPDTQVTIGPVIENGFYYDFYRPAGPFTEDELRTIEKKMGEIIDRGAAFTKEVWSRDQAKDWFETRGEAFKVELVDAIPADQSIKMYAQGQWKDLCRGPHMRTVKDVGQAFKLTKVAGAYWRGDSNREVLSRIYGTAFATKEELDAYLTMMEEAEKRDHRKIGRDLDLFHLQEEAQGSVFWHPRGFVIYNQMEAYIRRRLNKSGYVEVKTPQLMHAKFWEQSGHWGKYRENMFVVPDQVPNTEDDKPVFEEVGDLLALKPMNCPAHVQIFNQGIKSYRDLPLRMAEFGCCHRNEAHGALHGLMRVRQMTQDDAHIFCREDQIQSETEHFVHLLYSVYGHMGFDNVVIKLATRPEKFGGTIERWDAAEKALGDALRATGYDFEIAEGEGAFYAPKLEFHLKDAIGRSWQVGTLQLDYVLPERLDATYVAEDGSRQYAVMLHRAILGSLERFIGILIENYAGKMPMWLAPTQVVVATIVSEADEYAEKLVRQLRDAGIRAEIDTRNEKINYKVREHSVQKVPLMFVVGKREAEEGTVSVRRLGTEGQKVEPFMDALVSLMAEATPPDLKDAAAKVA</sequence>
<dbReference type="Pfam" id="PF03129">
    <property type="entry name" value="HGTP_anticodon"/>
    <property type="match status" value="1"/>
</dbReference>
<gene>
    <name evidence="14 17" type="primary">thrS</name>
    <name evidence="17" type="ORF">K1X15_10560</name>
</gene>
<dbReference type="InterPro" id="IPR045864">
    <property type="entry name" value="aa-tRNA-synth_II/BPL/LPL"/>
</dbReference>
<dbReference type="CDD" id="cd01667">
    <property type="entry name" value="TGS_ThrRS"/>
    <property type="match status" value="1"/>
</dbReference>
<dbReference type="EC" id="6.1.1.3" evidence="14"/>
<dbReference type="InterPro" id="IPR047246">
    <property type="entry name" value="ThrRS_anticodon"/>
</dbReference>
<feature type="domain" description="Aminoacyl-transfer RNA synthetases class-II family profile" evidence="15">
    <location>
        <begin position="268"/>
        <end position="573"/>
    </location>
</feature>
<keyword evidence="18" id="KW-1185">Reference proteome</keyword>
<dbReference type="InterPro" id="IPR018163">
    <property type="entry name" value="Thr/Ala-tRNA-synth_IIc_edit"/>
</dbReference>
<dbReference type="InterPro" id="IPR012947">
    <property type="entry name" value="tRNA_SAD"/>
</dbReference>
<reference evidence="17 18" key="1">
    <citation type="submission" date="2021-08" db="EMBL/GenBank/DDBJ databases">
        <title>Devosia salina sp. nov., isolated from the South China Sea sediment.</title>
        <authorList>
            <person name="Zhou Z."/>
        </authorList>
    </citation>
    <scope>NUCLEOTIDE SEQUENCE [LARGE SCALE GENOMIC DNA]</scope>
    <source>
        <strain evidence="17 18">SCS-3</strain>
    </source>
</reference>
<dbReference type="SUPFAM" id="SSF52954">
    <property type="entry name" value="Class II aaRS ABD-related"/>
    <property type="match status" value="1"/>
</dbReference>
<feature type="binding site" evidence="14">
    <location>
        <position position="550"/>
    </location>
    <ligand>
        <name>Zn(2+)</name>
        <dbReference type="ChEBI" id="CHEBI:29105"/>
        <note>catalytic</note>
    </ligand>
</feature>
<keyword evidence="8 14" id="KW-0862">Zinc</keyword>
<dbReference type="PANTHER" id="PTHR11451">
    <property type="entry name" value="THREONINE-TRNA LIGASE"/>
    <property type="match status" value="1"/>
</dbReference>
<keyword evidence="6 14" id="KW-0479">Metal-binding</keyword>
<name>A0ABX8WDR5_9HYPH</name>
<keyword evidence="4 14" id="KW-0820">tRNA-binding</keyword>
<dbReference type="InterPro" id="IPR036621">
    <property type="entry name" value="Anticodon-bd_dom_sf"/>
</dbReference>
<dbReference type="InterPro" id="IPR012676">
    <property type="entry name" value="TGS-like"/>
</dbReference>
<dbReference type="NCBIfam" id="TIGR00418">
    <property type="entry name" value="thrS"/>
    <property type="match status" value="1"/>
</dbReference>
<dbReference type="CDD" id="cd00860">
    <property type="entry name" value="ThrRS_anticodon"/>
    <property type="match status" value="1"/>
</dbReference>
<evidence type="ECO:0000256" key="7">
    <source>
        <dbReference type="ARBA" id="ARBA00022741"/>
    </source>
</evidence>
<dbReference type="EMBL" id="CP080590">
    <property type="protein sequence ID" value="QYO75111.1"/>
    <property type="molecule type" value="Genomic_DNA"/>
</dbReference>
<dbReference type="InterPro" id="IPR012675">
    <property type="entry name" value="Beta-grasp_dom_sf"/>
</dbReference>
<dbReference type="InterPro" id="IPR002320">
    <property type="entry name" value="Thr-tRNA-ligase_IIa"/>
</dbReference>
<proteinExistence type="inferred from homology"/>
<dbReference type="Gene3D" id="3.30.980.10">
    <property type="entry name" value="Threonyl-trna Synthetase, Chain A, domain 2"/>
    <property type="match status" value="1"/>
</dbReference>
<evidence type="ECO:0000256" key="2">
    <source>
        <dbReference type="ARBA" id="ARBA00011738"/>
    </source>
</evidence>
<dbReference type="SUPFAM" id="SSF55681">
    <property type="entry name" value="Class II aaRS and biotin synthetases"/>
    <property type="match status" value="1"/>
</dbReference>
<evidence type="ECO:0000256" key="5">
    <source>
        <dbReference type="ARBA" id="ARBA00022598"/>
    </source>
</evidence>
<keyword evidence="12 14" id="KW-0030">Aminoacyl-tRNA synthetase</keyword>
<feature type="binding site" evidence="14">
    <location>
        <position position="373"/>
    </location>
    <ligand>
        <name>Zn(2+)</name>
        <dbReference type="ChEBI" id="CHEBI:29105"/>
        <note>catalytic</note>
    </ligand>
</feature>
<evidence type="ECO:0000256" key="6">
    <source>
        <dbReference type="ARBA" id="ARBA00022723"/>
    </source>
</evidence>
<dbReference type="Pfam" id="PF07973">
    <property type="entry name" value="tRNA_SAD"/>
    <property type="match status" value="1"/>
</dbReference>
<dbReference type="HAMAP" id="MF_00184">
    <property type="entry name" value="Thr_tRNA_synth"/>
    <property type="match status" value="1"/>
</dbReference>
<dbReference type="SUPFAM" id="SSF55186">
    <property type="entry name" value="ThrRS/AlaRS common domain"/>
    <property type="match status" value="1"/>
</dbReference>
<dbReference type="CDD" id="cd00771">
    <property type="entry name" value="ThrRS_core"/>
    <property type="match status" value="1"/>
</dbReference>
<feature type="binding site" evidence="14">
    <location>
        <position position="424"/>
    </location>
    <ligand>
        <name>Zn(2+)</name>
        <dbReference type="ChEBI" id="CHEBI:29105"/>
        <note>catalytic</note>
    </ligand>
</feature>
<evidence type="ECO:0000256" key="14">
    <source>
        <dbReference type="HAMAP-Rule" id="MF_00184"/>
    </source>
</evidence>
<comment type="similarity">
    <text evidence="1 14">Belongs to the class-II aminoacyl-tRNA synthetase family.</text>
</comment>
<dbReference type="Gene3D" id="3.10.20.30">
    <property type="match status" value="1"/>
</dbReference>
<comment type="cofactor">
    <cofactor evidence="14">
        <name>Zn(2+)</name>
        <dbReference type="ChEBI" id="CHEBI:29105"/>
    </cofactor>
    <text evidence="14">Binds 1 zinc ion per subunit.</text>
</comment>
<dbReference type="InterPro" id="IPR002314">
    <property type="entry name" value="aa-tRNA-synt_IIb"/>
</dbReference>
<keyword evidence="7 14" id="KW-0547">Nucleotide-binding</keyword>
<evidence type="ECO:0000256" key="9">
    <source>
        <dbReference type="ARBA" id="ARBA00022840"/>
    </source>
</evidence>
<dbReference type="Gene3D" id="3.30.930.10">
    <property type="entry name" value="Bira Bifunctional Protein, Domain 2"/>
    <property type="match status" value="1"/>
</dbReference>
<dbReference type="Proteomes" id="UP000825799">
    <property type="component" value="Chromosome"/>
</dbReference>
<organism evidence="17 18">
    <name type="scientific">Devosia salina</name>
    <dbReference type="NCBI Taxonomy" id="2860336"/>
    <lineage>
        <taxon>Bacteria</taxon>
        <taxon>Pseudomonadati</taxon>
        <taxon>Pseudomonadota</taxon>
        <taxon>Alphaproteobacteria</taxon>
        <taxon>Hyphomicrobiales</taxon>
        <taxon>Devosiaceae</taxon>
        <taxon>Devosia</taxon>
    </lineage>
</organism>
<dbReference type="PANTHER" id="PTHR11451:SF44">
    <property type="entry name" value="THREONINE--TRNA LIGASE, CHLOROPLASTIC_MITOCHONDRIAL 2"/>
    <property type="match status" value="1"/>
</dbReference>
<keyword evidence="9 14" id="KW-0067">ATP-binding</keyword>
<comment type="catalytic activity">
    <reaction evidence="13 14">
        <text>tRNA(Thr) + L-threonine + ATP = L-threonyl-tRNA(Thr) + AMP + diphosphate + H(+)</text>
        <dbReference type="Rhea" id="RHEA:24624"/>
        <dbReference type="Rhea" id="RHEA-COMP:9670"/>
        <dbReference type="Rhea" id="RHEA-COMP:9704"/>
        <dbReference type="ChEBI" id="CHEBI:15378"/>
        <dbReference type="ChEBI" id="CHEBI:30616"/>
        <dbReference type="ChEBI" id="CHEBI:33019"/>
        <dbReference type="ChEBI" id="CHEBI:57926"/>
        <dbReference type="ChEBI" id="CHEBI:78442"/>
        <dbReference type="ChEBI" id="CHEBI:78534"/>
        <dbReference type="ChEBI" id="CHEBI:456215"/>
        <dbReference type="EC" id="6.1.1.3"/>
    </reaction>
</comment>
<evidence type="ECO:0000256" key="1">
    <source>
        <dbReference type="ARBA" id="ARBA00008226"/>
    </source>
</evidence>
<evidence type="ECO:0000256" key="3">
    <source>
        <dbReference type="ARBA" id="ARBA00022490"/>
    </source>
</evidence>
<dbReference type="GO" id="GO:0004829">
    <property type="term" value="F:threonine-tRNA ligase activity"/>
    <property type="evidence" value="ECO:0007669"/>
    <property type="project" value="UniProtKB-EC"/>
</dbReference>
<comment type="subcellular location">
    <subcellularLocation>
        <location evidence="14">Cytoplasm</location>
    </subcellularLocation>
</comment>
<dbReference type="SMART" id="SM00863">
    <property type="entry name" value="tRNA_SAD"/>
    <property type="match status" value="1"/>
</dbReference>
<dbReference type="Pfam" id="PF00587">
    <property type="entry name" value="tRNA-synt_2b"/>
    <property type="match status" value="1"/>
</dbReference>
<accession>A0ABX8WDR5</accession>
<comment type="caution">
    <text evidence="14">Lacks conserved residue(s) required for the propagation of feature annotation.</text>
</comment>
<keyword evidence="5 14" id="KW-0436">Ligase</keyword>
<dbReference type="PRINTS" id="PR01047">
    <property type="entry name" value="TRNASYNTHTHR"/>
</dbReference>
<keyword evidence="3 14" id="KW-0963">Cytoplasm</keyword>
<dbReference type="InterPro" id="IPR033728">
    <property type="entry name" value="ThrRS_core"/>
</dbReference>
<evidence type="ECO:0000259" key="16">
    <source>
        <dbReference type="PROSITE" id="PS51880"/>
    </source>
</evidence>
<evidence type="ECO:0000256" key="8">
    <source>
        <dbReference type="ARBA" id="ARBA00022833"/>
    </source>
</evidence>
<keyword evidence="10 14" id="KW-0694">RNA-binding</keyword>
<protein>
    <recommendedName>
        <fullName evidence="14">Threonine--tRNA ligase</fullName>
        <ecNumber evidence="14">6.1.1.3</ecNumber>
    </recommendedName>
    <alternativeName>
        <fullName evidence="14">Threonyl-tRNA synthetase</fullName>
        <shortName evidence="14">ThrRS</shortName>
    </alternativeName>
</protein>
<evidence type="ECO:0000313" key="17">
    <source>
        <dbReference type="EMBL" id="QYO75111.1"/>
    </source>
</evidence>
<evidence type="ECO:0000256" key="4">
    <source>
        <dbReference type="ARBA" id="ARBA00022555"/>
    </source>
</evidence>
<comment type="subunit">
    <text evidence="2 14">Homodimer.</text>
</comment>